<proteinExistence type="inferred from homology"/>
<dbReference type="PANTHER" id="PTHR21562">
    <property type="entry name" value="NOTUM-RELATED"/>
    <property type="match status" value="1"/>
</dbReference>
<sequence>MPDFMSSRNWPRYRSGSGILSWDPQENPYYFHANVVYIPYCSSDSWTGTRNRTSGGKHSFLQKDNDEGEQSVGNDDDVDNEMEESSESSEYEGENDDRSGHVGNESQKIPKEDQKKKRKQSKEDLTYVLPSRRTLLHYLEDSSVLSLNAGATGVLINIDRIAALIHARKPAVDVRALVDSGWFLDMEPFKEKPCRDAFTCSPMAGIQRGVKVWNPRLPKKCRDAHPTEIWRCFFGRRVYPAIKTPVYIIQNLYDAAQIQVSNVLEEQHTWPRGDLGPDQWRYLLDLGQQVKNTLRNVTAVFAPGCVSHEILNKPEWHDVRIEGTTLAESIYCWETRNNGLSSCQQPNMNSMLSTSGNTPLADSPPSSRKKRKRGRKRRKKKSNKRRKNRDKKRRTSNTRRLSRAASKKCRSHLIDLCPWPHCNCSCPKCRWETLNKVSRYFLRSLAAVMGIDPEKMNNVNLCGY</sequence>
<keyword evidence="4" id="KW-1185">Reference proteome</keyword>
<accession>A0AAV3Y491</accession>
<comment type="similarity">
    <text evidence="1">Belongs to the pectinacetylesterase family. Notum subfamily.</text>
</comment>
<feature type="compositionally biased region" description="Acidic residues" evidence="2">
    <location>
        <begin position="66"/>
        <end position="95"/>
    </location>
</feature>
<dbReference type="InterPro" id="IPR004963">
    <property type="entry name" value="PAE/NOTUM"/>
</dbReference>
<dbReference type="GO" id="GO:0016787">
    <property type="term" value="F:hydrolase activity"/>
    <property type="evidence" value="ECO:0007669"/>
    <property type="project" value="InterPro"/>
</dbReference>
<dbReference type="AlphaFoldDB" id="A0AAV3Y491"/>
<dbReference type="EMBL" id="BLXT01000512">
    <property type="protein sequence ID" value="GFN77869.1"/>
    <property type="molecule type" value="Genomic_DNA"/>
</dbReference>
<feature type="region of interest" description="Disordered" evidence="2">
    <location>
        <begin position="344"/>
        <end position="404"/>
    </location>
</feature>
<evidence type="ECO:0000313" key="3">
    <source>
        <dbReference type="EMBL" id="GFN77869.1"/>
    </source>
</evidence>
<feature type="compositionally biased region" description="Polar residues" evidence="2">
    <location>
        <begin position="344"/>
        <end position="360"/>
    </location>
</feature>
<feature type="compositionally biased region" description="Basic residues" evidence="2">
    <location>
        <begin position="367"/>
        <end position="404"/>
    </location>
</feature>
<reference evidence="3 4" key="1">
    <citation type="journal article" date="2021" name="Elife">
        <title>Chloroplast acquisition without the gene transfer in kleptoplastic sea slugs, Plakobranchus ocellatus.</title>
        <authorList>
            <person name="Maeda T."/>
            <person name="Takahashi S."/>
            <person name="Yoshida T."/>
            <person name="Shimamura S."/>
            <person name="Takaki Y."/>
            <person name="Nagai Y."/>
            <person name="Toyoda A."/>
            <person name="Suzuki Y."/>
            <person name="Arimoto A."/>
            <person name="Ishii H."/>
            <person name="Satoh N."/>
            <person name="Nishiyama T."/>
            <person name="Hasebe M."/>
            <person name="Maruyama T."/>
            <person name="Minagawa J."/>
            <person name="Obokata J."/>
            <person name="Shigenobu S."/>
        </authorList>
    </citation>
    <scope>NUCLEOTIDE SEQUENCE [LARGE SCALE GENOMIC DNA]</scope>
</reference>
<feature type="compositionally biased region" description="Polar residues" evidence="2">
    <location>
        <begin position="47"/>
        <end position="56"/>
    </location>
</feature>
<feature type="region of interest" description="Disordered" evidence="2">
    <location>
        <begin position="47"/>
        <end position="124"/>
    </location>
</feature>
<comment type="caution">
    <text evidence="3">The sequence shown here is derived from an EMBL/GenBank/DDBJ whole genome shotgun (WGS) entry which is preliminary data.</text>
</comment>
<feature type="compositionally biased region" description="Basic and acidic residues" evidence="2">
    <location>
        <begin position="108"/>
        <end position="124"/>
    </location>
</feature>
<evidence type="ECO:0000256" key="1">
    <source>
        <dbReference type="ARBA" id="ARBA00010213"/>
    </source>
</evidence>
<evidence type="ECO:0000256" key="2">
    <source>
        <dbReference type="SAM" id="MobiDB-lite"/>
    </source>
</evidence>
<name>A0AAV3Y491_9GAST</name>
<dbReference type="Pfam" id="PF03283">
    <property type="entry name" value="PAE"/>
    <property type="match status" value="2"/>
</dbReference>
<organism evidence="3 4">
    <name type="scientific">Plakobranchus ocellatus</name>
    <dbReference type="NCBI Taxonomy" id="259542"/>
    <lineage>
        <taxon>Eukaryota</taxon>
        <taxon>Metazoa</taxon>
        <taxon>Spiralia</taxon>
        <taxon>Lophotrochozoa</taxon>
        <taxon>Mollusca</taxon>
        <taxon>Gastropoda</taxon>
        <taxon>Heterobranchia</taxon>
        <taxon>Euthyneura</taxon>
        <taxon>Panpulmonata</taxon>
        <taxon>Sacoglossa</taxon>
        <taxon>Placobranchoidea</taxon>
        <taxon>Plakobranchidae</taxon>
        <taxon>Plakobranchus</taxon>
    </lineage>
</organism>
<dbReference type="PANTHER" id="PTHR21562:SF122">
    <property type="entry name" value="PALMITOLEOYL-PROTEIN CARBOXYLESTERASE NOTUM"/>
    <property type="match status" value="1"/>
</dbReference>
<protein>
    <submittedName>
        <fullName evidence="3">Notum pectinacetylesterase 1a</fullName>
    </submittedName>
</protein>
<gene>
    <name evidence="3" type="ORF">PoB_000437500</name>
</gene>
<evidence type="ECO:0000313" key="4">
    <source>
        <dbReference type="Proteomes" id="UP000735302"/>
    </source>
</evidence>
<dbReference type="Proteomes" id="UP000735302">
    <property type="component" value="Unassembled WGS sequence"/>
</dbReference>